<dbReference type="AlphaFoldDB" id="A0A8H5BUZ3"/>
<keyword evidence="5 16" id="KW-0732">Signal</keyword>
<accession>A0A8H5BUZ3</accession>
<dbReference type="PANTHER" id="PTHR33353:SF10">
    <property type="entry name" value="ENDO-BETA-1,4-GLUCANASE D"/>
    <property type="match status" value="1"/>
</dbReference>
<keyword evidence="11" id="KW-0119">Carbohydrate metabolism</keyword>
<comment type="subcellular location">
    <subcellularLocation>
        <location evidence="2">Secreted</location>
    </subcellularLocation>
</comment>
<keyword evidence="3" id="KW-0964">Secreted</keyword>
<evidence type="ECO:0000256" key="14">
    <source>
        <dbReference type="ARBA" id="ARBA00045077"/>
    </source>
</evidence>
<evidence type="ECO:0000313" key="18">
    <source>
        <dbReference type="EMBL" id="KAF5329910.1"/>
    </source>
</evidence>
<proteinExistence type="inferred from homology"/>
<name>A0A8H5BUZ3_9AGAR</name>
<keyword evidence="19" id="KW-1185">Reference proteome</keyword>
<dbReference type="PANTHER" id="PTHR33353">
    <property type="entry name" value="PUTATIVE (AFU_ORTHOLOGUE AFUA_1G12560)-RELATED"/>
    <property type="match status" value="1"/>
</dbReference>
<evidence type="ECO:0000256" key="15">
    <source>
        <dbReference type="ARBA" id="ARBA00047174"/>
    </source>
</evidence>
<dbReference type="Proteomes" id="UP000559256">
    <property type="component" value="Unassembled WGS sequence"/>
</dbReference>
<dbReference type="InterPro" id="IPR005103">
    <property type="entry name" value="AA9_LPMO"/>
</dbReference>
<evidence type="ECO:0000256" key="3">
    <source>
        <dbReference type="ARBA" id="ARBA00022525"/>
    </source>
</evidence>
<dbReference type="Gene3D" id="2.70.50.70">
    <property type="match status" value="1"/>
</dbReference>
<protein>
    <recommendedName>
        <fullName evidence="15">lytic cellulose monooxygenase (C4-dehydrogenating)</fullName>
        <ecNumber evidence="15">1.14.99.56</ecNumber>
    </recommendedName>
</protein>
<evidence type="ECO:0000259" key="17">
    <source>
        <dbReference type="Pfam" id="PF03443"/>
    </source>
</evidence>
<keyword evidence="8" id="KW-0186">Copper</keyword>
<sequence>MLSTSSVSLSLTLGLLTHLLPTVDAHGFISGVVANGQYNQGPNIYRADDPVNAQTAIREMYDSASPSYLKYWDFNDNNKMGCEESGPAPTSIKISAGSPLQIIWTGATSDLLNKPGTGNTQGRNPFVHAMGSVSDYIASCNGPCSNFDASNGDWVKLAQWGLDSSEWVSEELRNTMEGKPEPYYPQGEGLWGIAKLVQDSSVWTVYVPSGLKNGQYIIRNELAALHSPKSSGGGPQLYVGCIQIEVIDGGCESLPAGTKAGSLYGSDGYLANYDVYSSDFFDDSQAGPARAWNMDRSSCTYNYGYDSAPFQASSSSSVRLFWKNAQSPLFGQLSPPSFSIKRPSFPFQKTQD</sequence>
<evidence type="ECO:0000256" key="16">
    <source>
        <dbReference type="SAM" id="SignalP"/>
    </source>
</evidence>
<evidence type="ECO:0000256" key="7">
    <source>
        <dbReference type="ARBA" id="ARBA00023002"/>
    </source>
</evidence>
<dbReference type="GO" id="GO:0004497">
    <property type="term" value="F:monooxygenase activity"/>
    <property type="evidence" value="ECO:0007669"/>
    <property type="project" value="UniProtKB-KW"/>
</dbReference>
<dbReference type="GO" id="GO:0005576">
    <property type="term" value="C:extracellular region"/>
    <property type="evidence" value="ECO:0007669"/>
    <property type="project" value="UniProtKB-SubCell"/>
</dbReference>
<evidence type="ECO:0000256" key="13">
    <source>
        <dbReference type="ARBA" id="ARBA00044502"/>
    </source>
</evidence>
<feature type="chain" id="PRO_5034655089" description="lytic cellulose monooxygenase (C4-dehydrogenating)" evidence="16">
    <location>
        <begin position="26"/>
        <end position="352"/>
    </location>
</feature>
<evidence type="ECO:0000256" key="6">
    <source>
        <dbReference type="ARBA" id="ARBA00023001"/>
    </source>
</evidence>
<evidence type="ECO:0000256" key="11">
    <source>
        <dbReference type="ARBA" id="ARBA00023277"/>
    </source>
</evidence>
<keyword evidence="10" id="KW-1015">Disulfide bond</keyword>
<evidence type="ECO:0000256" key="9">
    <source>
        <dbReference type="ARBA" id="ARBA00023033"/>
    </source>
</evidence>
<evidence type="ECO:0000256" key="1">
    <source>
        <dbReference type="ARBA" id="ARBA00001973"/>
    </source>
</evidence>
<comment type="cofactor">
    <cofactor evidence="1">
        <name>Cu(2+)</name>
        <dbReference type="ChEBI" id="CHEBI:29036"/>
    </cofactor>
</comment>
<dbReference type="GO" id="GO:0046872">
    <property type="term" value="F:metal ion binding"/>
    <property type="evidence" value="ECO:0007669"/>
    <property type="project" value="UniProtKB-KW"/>
</dbReference>
<evidence type="ECO:0000256" key="4">
    <source>
        <dbReference type="ARBA" id="ARBA00022723"/>
    </source>
</evidence>
<evidence type="ECO:0000256" key="5">
    <source>
        <dbReference type="ARBA" id="ARBA00022729"/>
    </source>
</evidence>
<evidence type="ECO:0000256" key="10">
    <source>
        <dbReference type="ARBA" id="ARBA00023157"/>
    </source>
</evidence>
<comment type="catalytic activity">
    <reaction evidence="14">
        <text>[(1-&gt;4)-beta-D-glucosyl]n+m + reduced acceptor + O2 = 4-dehydro-beta-D-glucosyl-[(1-&gt;4)-beta-D-glucosyl]n-1 + [(1-&gt;4)-beta-D-glucosyl]m + acceptor + H2O.</text>
        <dbReference type="EC" id="1.14.99.56"/>
    </reaction>
</comment>
<evidence type="ECO:0000256" key="2">
    <source>
        <dbReference type="ARBA" id="ARBA00004613"/>
    </source>
</evidence>
<dbReference type="EC" id="1.14.99.56" evidence="15"/>
<dbReference type="InterPro" id="IPR049892">
    <property type="entry name" value="AA9"/>
</dbReference>
<comment type="caution">
    <text evidence="18">The sequence shown here is derived from an EMBL/GenBank/DDBJ whole genome shotgun (WGS) entry which is preliminary data.</text>
</comment>
<evidence type="ECO:0000256" key="12">
    <source>
        <dbReference type="ARBA" id="ARBA00023326"/>
    </source>
</evidence>
<feature type="domain" description="Auxiliary Activity family 9 catalytic" evidence="17">
    <location>
        <begin position="26"/>
        <end position="277"/>
    </location>
</feature>
<keyword evidence="12" id="KW-0624">Polysaccharide degradation</keyword>
<organism evidence="18 19">
    <name type="scientific">Tetrapyrgos nigripes</name>
    <dbReference type="NCBI Taxonomy" id="182062"/>
    <lineage>
        <taxon>Eukaryota</taxon>
        <taxon>Fungi</taxon>
        <taxon>Dikarya</taxon>
        <taxon>Basidiomycota</taxon>
        <taxon>Agaricomycotina</taxon>
        <taxon>Agaricomycetes</taxon>
        <taxon>Agaricomycetidae</taxon>
        <taxon>Agaricales</taxon>
        <taxon>Marasmiineae</taxon>
        <taxon>Marasmiaceae</taxon>
        <taxon>Tetrapyrgos</taxon>
    </lineage>
</organism>
<keyword evidence="4" id="KW-0479">Metal-binding</keyword>
<keyword evidence="7" id="KW-0560">Oxidoreductase</keyword>
<dbReference type="OrthoDB" id="4849160at2759"/>
<evidence type="ECO:0000256" key="8">
    <source>
        <dbReference type="ARBA" id="ARBA00023008"/>
    </source>
</evidence>
<reference evidence="18 19" key="1">
    <citation type="journal article" date="2020" name="ISME J.">
        <title>Uncovering the hidden diversity of litter-decomposition mechanisms in mushroom-forming fungi.</title>
        <authorList>
            <person name="Floudas D."/>
            <person name="Bentzer J."/>
            <person name="Ahren D."/>
            <person name="Johansson T."/>
            <person name="Persson P."/>
            <person name="Tunlid A."/>
        </authorList>
    </citation>
    <scope>NUCLEOTIDE SEQUENCE [LARGE SCALE GENOMIC DNA]</scope>
    <source>
        <strain evidence="18 19">CBS 291.85</strain>
    </source>
</reference>
<keyword evidence="9" id="KW-0503">Monooxygenase</keyword>
<comment type="similarity">
    <text evidence="13">Belongs to the polysaccharide monooxygenase AA9 family.</text>
</comment>
<dbReference type="GO" id="GO:0030245">
    <property type="term" value="P:cellulose catabolic process"/>
    <property type="evidence" value="ECO:0007669"/>
    <property type="project" value="UniProtKB-KW"/>
</dbReference>
<dbReference type="EMBL" id="JAACJM010000341">
    <property type="protein sequence ID" value="KAF5329910.1"/>
    <property type="molecule type" value="Genomic_DNA"/>
</dbReference>
<keyword evidence="6" id="KW-0136">Cellulose degradation</keyword>
<dbReference type="Pfam" id="PF03443">
    <property type="entry name" value="AA9"/>
    <property type="match status" value="1"/>
</dbReference>
<feature type="signal peptide" evidence="16">
    <location>
        <begin position="1"/>
        <end position="25"/>
    </location>
</feature>
<evidence type="ECO:0000313" key="19">
    <source>
        <dbReference type="Proteomes" id="UP000559256"/>
    </source>
</evidence>
<gene>
    <name evidence="18" type="ORF">D9758_018255</name>
</gene>